<dbReference type="KEGG" id="gso:PH603_02965"/>
<evidence type="ECO:0000256" key="1">
    <source>
        <dbReference type="ARBA" id="ARBA00001946"/>
    </source>
</evidence>
<dbReference type="GO" id="GO:0004356">
    <property type="term" value="F:glutamine synthetase activity"/>
    <property type="evidence" value="ECO:0007669"/>
    <property type="project" value="InterPro"/>
</dbReference>
<organism evidence="7 8">
    <name type="scientific">Gimibacter soli</name>
    <dbReference type="NCBI Taxonomy" id="3024400"/>
    <lineage>
        <taxon>Bacteria</taxon>
        <taxon>Pseudomonadati</taxon>
        <taxon>Pseudomonadota</taxon>
        <taxon>Alphaproteobacteria</taxon>
        <taxon>Kordiimonadales</taxon>
        <taxon>Temperatibacteraceae</taxon>
        <taxon>Gimibacter</taxon>
    </lineage>
</organism>
<dbReference type="PANTHER" id="PTHR43785:SF12">
    <property type="entry name" value="TYPE-1 GLUTAMINE SYNTHETASE 2"/>
    <property type="match status" value="1"/>
</dbReference>
<protein>
    <submittedName>
        <fullName evidence="7">Glutamine synthetase family protein</fullName>
    </submittedName>
</protein>
<dbReference type="AlphaFoldDB" id="A0AAF0BML4"/>
<proteinExistence type="inferred from homology"/>
<evidence type="ECO:0000256" key="3">
    <source>
        <dbReference type="ARBA" id="ARBA00022842"/>
    </source>
</evidence>
<dbReference type="Pfam" id="PF00120">
    <property type="entry name" value="Gln-synt_C"/>
    <property type="match status" value="1"/>
</dbReference>
<keyword evidence="3" id="KW-0460">Magnesium</keyword>
<evidence type="ECO:0000256" key="2">
    <source>
        <dbReference type="ARBA" id="ARBA00022598"/>
    </source>
</evidence>
<reference evidence="7" key="1">
    <citation type="submission" date="2023-01" db="EMBL/GenBank/DDBJ databases">
        <title>The genome sequence of Kordiimonadaceae bacterium 6D33.</title>
        <authorList>
            <person name="Liu Y."/>
        </authorList>
    </citation>
    <scope>NUCLEOTIDE SEQUENCE</scope>
    <source>
        <strain evidence="7">6D33</strain>
    </source>
</reference>
<accession>A0AAF0BML4</accession>
<dbReference type="EMBL" id="CP116805">
    <property type="protein sequence ID" value="WCL54720.1"/>
    <property type="molecule type" value="Genomic_DNA"/>
</dbReference>
<dbReference type="SMART" id="SM01230">
    <property type="entry name" value="Gln-synt_C"/>
    <property type="match status" value="1"/>
</dbReference>
<dbReference type="PROSITE" id="PS00181">
    <property type="entry name" value="GLNA_ATP"/>
    <property type="match status" value="1"/>
</dbReference>
<dbReference type="InterPro" id="IPR008146">
    <property type="entry name" value="Gln_synth_cat_dom"/>
</dbReference>
<sequence length="431" mass="46847">MDAQTMKRIRVLFADQLNLARGKYIPEDFAQGGAARFCIGTYAVTYARNIVDAPGAGVLEGLPDIEAVFDPASYRPGWEPNTQIALGDVHMHHKPSPLCGRSALKKAIAAWKAKGLNPMIGLEGEAYIFQRGENGEWVPYDTPGAFVYGTGPFTDPAGLIDEVWAKAQEIGIRVESFNSEYDSPQFELTLGYTDALKACDDFFLFRQMAREVLYKRGYLLSFLPKPIAGIAGSGLHVNLSFQDKDGNNVMADATGRDQLSDLVKGCIAGLVHHHESLSAMLAPIVNSYDRLQPGALSGYWANWGYDHRGVAVRVSAETGKAARIEHRLGDCAASPYAAVAAILNAAYLGFEEGYDLQPAEDGDGIETINTTTRHVPASLGEALGYLKKDTAFTDRMGQTLIDNYIAIKEAEIEEVAGKDAAGIFDYYAPFI</sequence>
<name>A0AAF0BML4_9PROT</name>
<gene>
    <name evidence="7" type="ORF">PH603_02965</name>
</gene>
<dbReference type="SUPFAM" id="SSF55931">
    <property type="entry name" value="Glutamine synthetase/guanido kinase"/>
    <property type="match status" value="1"/>
</dbReference>
<evidence type="ECO:0000256" key="5">
    <source>
        <dbReference type="RuleBase" id="RU000384"/>
    </source>
</evidence>
<dbReference type="PROSITE" id="PS51987">
    <property type="entry name" value="GS_CATALYTIC"/>
    <property type="match status" value="1"/>
</dbReference>
<comment type="cofactor">
    <cofactor evidence="1">
        <name>Mg(2+)</name>
        <dbReference type="ChEBI" id="CHEBI:18420"/>
    </cofactor>
</comment>
<evidence type="ECO:0000313" key="8">
    <source>
        <dbReference type="Proteomes" id="UP001217500"/>
    </source>
</evidence>
<dbReference type="InterPro" id="IPR027303">
    <property type="entry name" value="Gln_synth_gly_rich_site"/>
</dbReference>
<dbReference type="Gene3D" id="3.30.590.10">
    <property type="entry name" value="Glutamine synthetase/guanido kinase, catalytic domain"/>
    <property type="match status" value="1"/>
</dbReference>
<keyword evidence="2" id="KW-0436">Ligase</keyword>
<dbReference type="GO" id="GO:0006542">
    <property type="term" value="P:glutamine biosynthetic process"/>
    <property type="evidence" value="ECO:0007669"/>
    <property type="project" value="TreeGrafter"/>
</dbReference>
<evidence type="ECO:0000259" key="6">
    <source>
        <dbReference type="PROSITE" id="PS51987"/>
    </source>
</evidence>
<dbReference type="Proteomes" id="UP001217500">
    <property type="component" value="Chromosome"/>
</dbReference>
<dbReference type="PANTHER" id="PTHR43785">
    <property type="entry name" value="GAMMA-GLUTAMYLPUTRESCINE SYNTHETASE"/>
    <property type="match status" value="1"/>
</dbReference>
<dbReference type="InterPro" id="IPR014746">
    <property type="entry name" value="Gln_synth/guanido_kin_cat_dom"/>
</dbReference>
<evidence type="ECO:0000313" key="7">
    <source>
        <dbReference type="EMBL" id="WCL54720.1"/>
    </source>
</evidence>
<keyword evidence="8" id="KW-1185">Reference proteome</keyword>
<comment type="similarity">
    <text evidence="4 5">Belongs to the glutamine synthetase family.</text>
</comment>
<evidence type="ECO:0000256" key="4">
    <source>
        <dbReference type="PROSITE-ProRule" id="PRU01331"/>
    </source>
</evidence>
<feature type="domain" description="GS catalytic" evidence="6">
    <location>
        <begin position="100"/>
        <end position="431"/>
    </location>
</feature>
<dbReference type="RefSeq" id="WP_289504439.1">
    <property type="nucleotide sequence ID" value="NZ_CP116805.1"/>
</dbReference>